<reference evidence="2" key="1">
    <citation type="journal article" date="2011" name="PLoS Genet.">
        <title>Genomic analysis of the necrotrophic fungal pathogens Sclerotinia sclerotiorum and Botrytis cinerea.</title>
        <authorList>
            <person name="Amselem J."/>
            <person name="Cuomo C.A."/>
            <person name="van Kan J.A."/>
            <person name="Viaud M."/>
            <person name="Benito E.P."/>
            <person name="Couloux A."/>
            <person name="Coutinho P.M."/>
            <person name="de Vries R.P."/>
            <person name="Dyer P.S."/>
            <person name="Fillinger S."/>
            <person name="Fournier E."/>
            <person name="Gout L."/>
            <person name="Hahn M."/>
            <person name="Kohn L."/>
            <person name="Lapalu N."/>
            <person name="Plummer K.M."/>
            <person name="Pradier J.M."/>
            <person name="Quevillon E."/>
            <person name="Sharon A."/>
            <person name="Simon A."/>
            <person name="ten Have A."/>
            <person name="Tudzynski B."/>
            <person name="Tudzynski P."/>
            <person name="Wincker P."/>
            <person name="Andrew M."/>
            <person name="Anthouard V."/>
            <person name="Beever R.E."/>
            <person name="Beffa R."/>
            <person name="Benoit I."/>
            <person name="Bouzid O."/>
            <person name="Brault B."/>
            <person name="Chen Z."/>
            <person name="Choquer M."/>
            <person name="Collemare J."/>
            <person name="Cotton P."/>
            <person name="Danchin E.G."/>
            <person name="Da Silva C."/>
            <person name="Gautier A."/>
            <person name="Giraud C."/>
            <person name="Giraud T."/>
            <person name="Gonzalez C."/>
            <person name="Grossetete S."/>
            <person name="Guldener U."/>
            <person name="Henrissat B."/>
            <person name="Howlett B.J."/>
            <person name="Kodira C."/>
            <person name="Kretschmer M."/>
            <person name="Lappartient A."/>
            <person name="Leroch M."/>
            <person name="Levis C."/>
            <person name="Mauceli E."/>
            <person name="Neuveglise C."/>
            <person name="Oeser B."/>
            <person name="Pearson M."/>
            <person name="Poulain J."/>
            <person name="Poussereau N."/>
            <person name="Quesneville H."/>
            <person name="Rascle C."/>
            <person name="Schumacher J."/>
            <person name="Segurens B."/>
            <person name="Sexton A."/>
            <person name="Silva E."/>
            <person name="Sirven C."/>
            <person name="Soanes D.M."/>
            <person name="Talbot N.J."/>
            <person name="Templeton M."/>
            <person name="Yandava C."/>
            <person name="Yarden O."/>
            <person name="Zeng Q."/>
            <person name="Rollins J.A."/>
            <person name="Lebrun M.H."/>
            <person name="Dickman M."/>
        </authorList>
    </citation>
    <scope>NUCLEOTIDE SEQUENCE [LARGE SCALE GENOMIC DNA]</scope>
    <source>
        <strain evidence="2">ATCC 18683 / 1980 / Ss-1</strain>
    </source>
</reference>
<protein>
    <submittedName>
        <fullName evidence="1">Uncharacterized protein</fullName>
    </submittedName>
</protein>
<proteinExistence type="predicted"/>
<dbReference type="EMBL" id="CH476636">
    <property type="protein sequence ID" value="EDN95052.1"/>
    <property type="molecule type" value="Genomic_DNA"/>
</dbReference>
<name>A7F010_SCLS1</name>
<keyword evidence="2" id="KW-1185">Reference proteome</keyword>
<dbReference type="AlphaFoldDB" id="A7F010"/>
<dbReference type="RefSeq" id="XP_001588480.1">
    <property type="nucleotide sequence ID" value="XM_001588430.1"/>
</dbReference>
<evidence type="ECO:0000313" key="2">
    <source>
        <dbReference type="Proteomes" id="UP000001312"/>
    </source>
</evidence>
<evidence type="ECO:0000313" key="1">
    <source>
        <dbReference type="EMBL" id="EDN95052.1"/>
    </source>
</evidence>
<sequence length="63" mass="7332">MSVIIPTSNLEPTSRNKSVQRTVRLRLFATEIGRVRRNFSWNLLRKMWSRGPENGFGNALNEE</sequence>
<accession>A7F010</accession>
<dbReference type="InParanoid" id="A7F010"/>
<dbReference type="Proteomes" id="UP000001312">
    <property type="component" value="Unassembled WGS sequence"/>
</dbReference>
<dbReference type="GeneID" id="5484418"/>
<gene>
    <name evidence="1" type="ORF">SS1G_10927</name>
</gene>
<organism evidence="1 2">
    <name type="scientific">Sclerotinia sclerotiorum (strain ATCC 18683 / 1980 / Ss-1)</name>
    <name type="common">White mold</name>
    <name type="synonym">Whetzelinia sclerotiorum</name>
    <dbReference type="NCBI Taxonomy" id="665079"/>
    <lineage>
        <taxon>Eukaryota</taxon>
        <taxon>Fungi</taxon>
        <taxon>Dikarya</taxon>
        <taxon>Ascomycota</taxon>
        <taxon>Pezizomycotina</taxon>
        <taxon>Leotiomycetes</taxon>
        <taxon>Helotiales</taxon>
        <taxon>Sclerotiniaceae</taxon>
        <taxon>Sclerotinia</taxon>
    </lineage>
</organism>
<dbReference type="KEGG" id="ssl:SS1G_10927"/>